<dbReference type="OrthoDB" id="77878at2759"/>
<keyword evidence="4 7" id="KW-0472">Membrane</keyword>
<protein>
    <submittedName>
        <fullName evidence="9">Transmembrane protein 53</fullName>
    </submittedName>
</protein>
<dbReference type="GeneTree" id="ENSGT00390000000715"/>
<dbReference type="PANTHER" id="PTHR12265:SF30">
    <property type="entry name" value="TRANSMEMBRANE PROTEIN 53"/>
    <property type="match status" value="1"/>
</dbReference>
<keyword evidence="8" id="KW-0732">Signal</keyword>
<dbReference type="Gene3D" id="3.40.50.1820">
    <property type="entry name" value="alpha/beta hydrolase"/>
    <property type="match status" value="1"/>
</dbReference>
<evidence type="ECO:0000256" key="3">
    <source>
        <dbReference type="ARBA" id="ARBA00022989"/>
    </source>
</evidence>
<organism evidence="9 10">
    <name type="scientific">Scleropages formosus</name>
    <name type="common">Asian bonytongue</name>
    <name type="synonym">Osteoglossum formosum</name>
    <dbReference type="NCBI Taxonomy" id="113540"/>
    <lineage>
        <taxon>Eukaryota</taxon>
        <taxon>Metazoa</taxon>
        <taxon>Chordata</taxon>
        <taxon>Craniata</taxon>
        <taxon>Vertebrata</taxon>
        <taxon>Euteleostomi</taxon>
        <taxon>Actinopterygii</taxon>
        <taxon>Neopterygii</taxon>
        <taxon>Teleostei</taxon>
        <taxon>Osteoglossocephala</taxon>
        <taxon>Osteoglossomorpha</taxon>
        <taxon>Osteoglossiformes</taxon>
        <taxon>Osteoglossidae</taxon>
        <taxon>Scleropages</taxon>
    </lineage>
</organism>
<dbReference type="SUPFAM" id="SSF53474">
    <property type="entry name" value="alpha/beta-Hydrolases"/>
    <property type="match status" value="1"/>
</dbReference>
<reference evidence="9 10" key="1">
    <citation type="submission" date="2019-04" db="EMBL/GenBank/DDBJ databases">
        <authorList>
            <consortium name="Wellcome Sanger Institute Data Sharing"/>
        </authorList>
    </citation>
    <scope>NUCLEOTIDE SEQUENCE [LARGE SCALE GENOMIC DNA]</scope>
</reference>
<evidence type="ECO:0000256" key="1">
    <source>
        <dbReference type="ARBA" id="ARBA00007387"/>
    </source>
</evidence>
<dbReference type="InterPro" id="IPR008547">
    <property type="entry name" value="DUF829_TMEM53"/>
</dbReference>
<evidence type="ECO:0000256" key="6">
    <source>
        <dbReference type="ARBA" id="ARBA00034303"/>
    </source>
</evidence>
<dbReference type="GO" id="GO:0005640">
    <property type="term" value="C:nuclear outer membrane"/>
    <property type="evidence" value="ECO:0007669"/>
    <property type="project" value="UniProtKB-SubCell"/>
</dbReference>
<comment type="similarity">
    <text evidence="1">Belongs to the TMEM53 family.</text>
</comment>
<keyword evidence="5" id="KW-0539">Nucleus</keyword>
<evidence type="ECO:0000256" key="5">
    <source>
        <dbReference type="ARBA" id="ARBA00023242"/>
    </source>
</evidence>
<dbReference type="PANTHER" id="PTHR12265">
    <property type="entry name" value="TRANSMEMBRANE PROTEIN 53"/>
    <property type="match status" value="1"/>
</dbReference>
<comment type="subcellular location">
    <subcellularLocation>
        <location evidence="6">Nucleus outer membrane</location>
        <topology evidence="6">Single-pass membrane protein</topology>
    </subcellularLocation>
</comment>
<evidence type="ECO:0000256" key="4">
    <source>
        <dbReference type="ARBA" id="ARBA00023136"/>
    </source>
</evidence>
<dbReference type="Proteomes" id="UP000694397">
    <property type="component" value="Chromosome 3"/>
</dbReference>
<dbReference type="InterPro" id="IPR029058">
    <property type="entry name" value="AB_hydrolase_fold"/>
</dbReference>
<proteinExistence type="inferred from homology"/>
<accession>A0A8C9SHM8</accession>
<keyword evidence="2 7" id="KW-0812">Transmembrane</keyword>
<evidence type="ECO:0000313" key="9">
    <source>
        <dbReference type="Ensembl" id="ENSSFOP00015033137.1"/>
    </source>
</evidence>
<dbReference type="Ensembl" id="ENSSFOT00015033501.2">
    <property type="protein sequence ID" value="ENSSFOP00015033137.1"/>
    <property type="gene ID" value="ENSSFOG00015021152.2"/>
</dbReference>
<dbReference type="AlphaFoldDB" id="A0A8C9SHM8"/>
<name>A0A8C9SHM8_SCLFO</name>
<evidence type="ECO:0000256" key="2">
    <source>
        <dbReference type="ARBA" id="ARBA00022692"/>
    </source>
</evidence>
<feature type="signal peptide" evidence="8">
    <location>
        <begin position="1"/>
        <end position="19"/>
    </location>
</feature>
<feature type="transmembrane region" description="Helical" evidence="7">
    <location>
        <begin position="222"/>
        <end position="242"/>
    </location>
</feature>
<evidence type="ECO:0000256" key="7">
    <source>
        <dbReference type="SAM" id="Phobius"/>
    </source>
</evidence>
<reference evidence="9" key="2">
    <citation type="submission" date="2025-08" db="UniProtKB">
        <authorList>
            <consortium name="Ensembl"/>
        </authorList>
    </citation>
    <scope>IDENTIFICATION</scope>
</reference>
<evidence type="ECO:0000256" key="8">
    <source>
        <dbReference type="SAM" id="SignalP"/>
    </source>
</evidence>
<gene>
    <name evidence="9" type="primary">TMEM53</name>
    <name evidence="9" type="synonym">tmem53</name>
</gene>
<evidence type="ECO:0000313" key="10">
    <source>
        <dbReference type="Proteomes" id="UP000694397"/>
    </source>
</evidence>
<feature type="chain" id="PRO_5034028448" evidence="8">
    <location>
        <begin position="20"/>
        <end position="343"/>
    </location>
</feature>
<dbReference type="Pfam" id="PF05705">
    <property type="entry name" value="DUF829"/>
    <property type="match status" value="1"/>
</dbReference>
<keyword evidence="10" id="KW-1185">Reference proteome</keyword>
<keyword evidence="3 7" id="KW-1133">Transmembrane helix</keyword>
<reference evidence="9" key="3">
    <citation type="submission" date="2025-09" db="UniProtKB">
        <authorList>
            <consortium name="Ensembl"/>
        </authorList>
    </citation>
    <scope>IDENTIFICATION</scope>
</reference>
<sequence length="343" mass="39016">MRNGGAMGRWVHHIALSVALPVKFFGKNSLPFPSDCFTGSVPHPFCPLHSTLESVLIYGNMGDVCLDYNVVFPQSSISEKHWKGSQGPVVILLGWAGCKDRHLVKYSSIYNEQGCITFRYTAPLRSVFISESLGYRELRTTANKLLELLYEYEVENNPIFFHVFSNGGFMLYRYMVELLRSDAQFRTLRVVGAVMDSGPGNRNLKGALRAIVASLGPKSNAALVYILLVLFACMVVLLRIILYPLTRYIHKNHYDAMREHPATWPQLYLYSRADNIIQHEDVEQMVKAVQEKGISVESFAFDTSAHVCLFRDFPEEYPRRCLAFLGNCMREETRPKKRLSVPS</sequence>